<comment type="caution">
    <text evidence="1">The sequence shown here is derived from an EMBL/GenBank/DDBJ whole genome shotgun (WGS) entry which is preliminary data.</text>
</comment>
<evidence type="ECO:0000313" key="2">
    <source>
        <dbReference type="Proteomes" id="UP001064489"/>
    </source>
</evidence>
<name>A0AAD5J112_ACENE</name>
<accession>A0AAD5J112</accession>
<sequence>MVQALMDFSREEILLFILANRRGLSEYCKSTSDLQALPQVLATLLSNVFALHLRIQRRNEDRSVWSNALSHA</sequence>
<keyword evidence="2" id="KW-1185">Reference proteome</keyword>
<reference evidence="1" key="2">
    <citation type="submission" date="2023-02" db="EMBL/GenBank/DDBJ databases">
        <authorList>
            <person name="Swenson N.G."/>
            <person name="Wegrzyn J.L."/>
            <person name="Mcevoy S.L."/>
        </authorList>
    </citation>
    <scope>NUCLEOTIDE SEQUENCE</scope>
    <source>
        <strain evidence="1">91603</strain>
        <tissue evidence="1">Leaf</tissue>
    </source>
</reference>
<protein>
    <submittedName>
        <fullName evidence="1">Uncharacterized protein</fullName>
    </submittedName>
</protein>
<dbReference type="AlphaFoldDB" id="A0AAD5J112"/>
<proteinExistence type="predicted"/>
<gene>
    <name evidence="1" type="ORF">LWI28_018583</name>
</gene>
<dbReference type="EMBL" id="JAJSOW010000101">
    <property type="protein sequence ID" value="KAI9181788.1"/>
    <property type="molecule type" value="Genomic_DNA"/>
</dbReference>
<organism evidence="1 2">
    <name type="scientific">Acer negundo</name>
    <name type="common">Box elder</name>
    <dbReference type="NCBI Taxonomy" id="4023"/>
    <lineage>
        <taxon>Eukaryota</taxon>
        <taxon>Viridiplantae</taxon>
        <taxon>Streptophyta</taxon>
        <taxon>Embryophyta</taxon>
        <taxon>Tracheophyta</taxon>
        <taxon>Spermatophyta</taxon>
        <taxon>Magnoliopsida</taxon>
        <taxon>eudicotyledons</taxon>
        <taxon>Gunneridae</taxon>
        <taxon>Pentapetalae</taxon>
        <taxon>rosids</taxon>
        <taxon>malvids</taxon>
        <taxon>Sapindales</taxon>
        <taxon>Sapindaceae</taxon>
        <taxon>Hippocastanoideae</taxon>
        <taxon>Acereae</taxon>
        <taxon>Acer</taxon>
    </lineage>
</organism>
<evidence type="ECO:0000313" key="1">
    <source>
        <dbReference type="EMBL" id="KAI9181788.1"/>
    </source>
</evidence>
<dbReference type="Proteomes" id="UP001064489">
    <property type="component" value="Chromosome 4"/>
</dbReference>
<reference evidence="1" key="1">
    <citation type="journal article" date="2022" name="Plant J.">
        <title>Strategies of tolerance reflected in two North American maple genomes.</title>
        <authorList>
            <person name="McEvoy S.L."/>
            <person name="Sezen U.U."/>
            <person name="Trouern-Trend A."/>
            <person name="McMahon S.M."/>
            <person name="Schaberg P.G."/>
            <person name="Yang J."/>
            <person name="Wegrzyn J.L."/>
            <person name="Swenson N.G."/>
        </authorList>
    </citation>
    <scope>NUCLEOTIDE SEQUENCE</scope>
    <source>
        <strain evidence="1">91603</strain>
    </source>
</reference>